<keyword evidence="2" id="KW-1185">Reference proteome</keyword>
<evidence type="ECO:0000313" key="1">
    <source>
        <dbReference type="EMBL" id="CRL21034.1"/>
    </source>
</evidence>
<proteinExistence type="predicted"/>
<dbReference type="Proteomes" id="UP000053732">
    <property type="component" value="Unassembled WGS sequence"/>
</dbReference>
<protein>
    <submittedName>
        <fullName evidence="1">Str. FM013</fullName>
    </submittedName>
</protein>
<evidence type="ECO:0000313" key="2">
    <source>
        <dbReference type="Proteomes" id="UP000053732"/>
    </source>
</evidence>
<reference evidence="1 2" key="1">
    <citation type="journal article" date="2014" name="Nat. Commun.">
        <title>Multiple recent horizontal transfers of a large genomic region in cheese making fungi.</title>
        <authorList>
            <person name="Cheeseman K."/>
            <person name="Ropars J."/>
            <person name="Renault P."/>
            <person name="Dupont J."/>
            <person name="Gouzy J."/>
            <person name="Branca A."/>
            <person name="Abraham A.L."/>
            <person name="Ceppi M."/>
            <person name="Conseiller E."/>
            <person name="Debuchy R."/>
            <person name="Malagnac F."/>
            <person name="Goarin A."/>
            <person name="Silar P."/>
            <person name="Lacoste S."/>
            <person name="Sallet E."/>
            <person name="Bensimon A."/>
            <person name="Giraud T."/>
            <person name="Brygoo Y."/>
        </authorList>
    </citation>
    <scope>NUCLEOTIDE SEQUENCE [LARGE SCALE GENOMIC DNA]</scope>
    <source>
        <strain evidence="2">FM 013</strain>
    </source>
</reference>
<sequence>MDHPLADTRSDRVYMVTTQNHQWQALPQSRLSASGIAPFTPAWSIGVRDEELEWLDERQRRDKLADPELLKREQEQLQRLFEYELEDKTLRAFIDEDLDIRAGFIADIGFHKWHAFPAWYSAYDEDIQDAANIREWGWRVVFFKAEVDNPTPLYGRKARFDSIPEFLDWYASWLDHLDARALLSLRRHAVSCETDCESDCENHCA</sequence>
<name>A0A0G4P406_PENC3</name>
<accession>A0A0G4P406</accession>
<dbReference type="EMBL" id="HG793138">
    <property type="protein sequence ID" value="CRL21034.1"/>
    <property type="molecule type" value="Genomic_DNA"/>
</dbReference>
<organism evidence="1 2">
    <name type="scientific">Penicillium camemberti (strain FM 013)</name>
    <dbReference type="NCBI Taxonomy" id="1429867"/>
    <lineage>
        <taxon>Eukaryota</taxon>
        <taxon>Fungi</taxon>
        <taxon>Dikarya</taxon>
        <taxon>Ascomycota</taxon>
        <taxon>Pezizomycotina</taxon>
        <taxon>Eurotiomycetes</taxon>
        <taxon>Eurotiomycetidae</taxon>
        <taxon>Eurotiales</taxon>
        <taxon>Aspergillaceae</taxon>
        <taxon>Penicillium</taxon>
    </lineage>
</organism>
<dbReference type="AlphaFoldDB" id="A0A0G4P406"/>
<gene>
    <name evidence="1" type="ORF">PCAMFM013_S005g000198</name>
</gene>